<dbReference type="Gene3D" id="2.10.70.10">
    <property type="entry name" value="Complement Module, domain 1"/>
    <property type="match status" value="2"/>
</dbReference>
<dbReference type="RefSeq" id="XP_021098039.1">
    <property type="nucleotide sequence ID" value="XM_021242380.1"/>
</dbReference>
<keyword evidence="2" id="KW-0732">Signal</keyword>
<evidence type="ECO:0000259" key="9">
    <source>
        <dbReference type="PROSITE" id="PS50923"/>
    </source>
</evidence>
<keyword evidence="8" id="KW-1133">Transmembrane helix</keyword>
<reference evidence="11 12" key="1">
    <citation type="submission" date="2025-04" db="UniProtKB">
        <authorList>
            <consortium name="RefSeq"/>
        </authorList>
    </citation>
    <scope>IDENTIFICATION</scope>
</reference>
<feature type="transmembrane region" description="Helical" evidence="8">
    <location>
        <begin position="272"/>
        <end position="293"/>
    </location>
</feature>
<evidence type="ECO:0000256" key="2">
    <source>
        <dbReference type="ARBA" id="ARBA00022729"/>
    </source>
</evidence>
<evidence type="ECO:0000313" key="11">
    <source>
        <dbReference type="RefSeq" id="XP_021098039.1"/>
    </source>
</evidence>
<keyword evidence="10" id="KW-1185">Reference proteome</keyword>
<keyword evidence="1 6" id="KW-0768">Sushi</keyword>
<feature type="compositionally biased region" description="Pro residues" evidence="7">
    <location>
        <begin position="59"/>
        <end position="70"/>
    </location>
</feature>
<keyword evidence="3" id="KW-0677">Repeat</keyword>
<dbReference type="CTD" id="4179"/>
<dbReference type="SMART" id="SM00032">
    <property type="entry name" value="CCP"/>
    <property type="match status" value="2"/>
</dbReference>
<proteinExistence type="predicted"/>
<dbReference type="GeneID" id="101704640"/>
<keyword evidence="4 6" id="KW-1015">Disulfide bond</keyword>
<protein>
    <submittedName>
        <fullName evidence="11 12">Membrane cofactor protein isoform X1</fullName>
    </submittedName>
</protein>
<evidence type="ECO:0000256" key="5">
    <source>
        <dbReference type="ARBA" id="ARBA00023180"/>
    </source>
</evidence>
<dbReference type="Pfam" id="PF00084">
    <property type="entry name" value="Sushi"/>
    <property type="match status" value="2"/>
</dbReference>
<feature type="domain" description="Sushi" evidence="9">
    <location>
        <begin position="181"/>
        <end position="240"/>
    </location>
</feature>
<dbReference type="PROSITE" id="PS50923">
    <property type="entry name" value="SUSHI"/>
    <property type="match status" value="2"/>
</dbReference>
<dbReference type="InterPro" id="IPR050350">
    <property type="entry name" value="Compl-Cell_Adhes-Reg"/>
</dbReference>
<name>A0AAX6RLN3_HETGA</name>
<dbReference type="CDD" id="cd00033">
    <property type="entry name" value="CCP"/>
    <property type="match status" value="2"/>
</dbReference>
<dbReference type="PANTHER" id="PTHR19325:SF521">
    <property type="entry name" value="MEMBRANE COFACTOR PROTEIN"/>
    <property type="match status" value="1"/>
</dbReference>
<evidence type="ECO:0000256" key="7">
    <source>
        <dbReference type="SAM" id="MobiDB-lite"/>
    </source>
</evidence>
<dbReference type="InterPro" id="IPR035976">
    <property type="entry name" value="Sushi/SCR/CCP_sf"/>
</dbReference>
<organism evidence="10 12">
    <name type="scientific">Heterocephalus glaber</name>
    <name type="common">Naked mole rat</name>
    <dbReference type="NCBI Taxonomy" id="10181"/>
    <lineage>
        <taxon>Eukaryota</taxon>
        <taxon>Metazoa</taxon>
        <taxon>Chordata</taxon>
        <taxon>Craniata</taxon>
        <taxon>Vertebrata</taxon>
        <taxon>Euteleostomi</taxon>
        <taxon>Mammalia</taxon>
        <taxon>Eutheria</taxon>
        <taxon>Euarchontoglires</taxon>
        <taxon>Glires</taxon>
        <taxon>Rodentia</taxon>
        <taxon>Hystricomorpha</taxon>
        <taxon>Bathyergidae</taxon>
        <taxon>Heterocephalus</taxon>
    </lineage>
</organism>
<evidence type="ECO:0000256" key="1">
    <source>
        <dbReference type="ARBA" id="ARBA00022659"/>
    </source>
</evidence>
<dbReference type="AlphaFoldDB" id="A0AAX6RLN3"/>
<dbReference type="InterPro" id="IPR000436">
    <property type="entry name" value="Sushi_SCR_CCP_dom"/>
</dbReference>
<feature type="region of interest" description="Disordered" evidence="7">
    <location>
        <begin position="26"/>
        <end position="85"/>
    </location>
</feature>
<sequence length="319" mass="34976">MVARPASLVHPAWVAWRRCWWTPRPPGWAAEDAAGGPERRSAGRQRRQPGPQPSVSSCPGPPREAPPAAGPPTTSRIGPARSRPRPTTRLLVHSLCPGTLPRPGPPPACDLRAPDLLGPPPKITNGNYTFSDITMFQYFEAVTYSCNPTLGPDQLSLVGSEVLYCAAHETWSSAAPECKVIKCPSPVLKDGRQLSGFGKSFYYKAMVKFECMAGFYLNGSDTIMCGTENAWEPSIPQCIKGPRPTQPVKSPVYNYPGYPNPHEGLFDQELNVWISLLMLLVLVVAVAVLPLFVHRCVEHHNKSTKLTDDSHKEIKFTSL</sequence>
<dbReference type="FunFam" id="2.10.70.10:FF:000014">
    <property type="entry name" value="Membrane cofactor protein"/>
    <property type="match status" value="1"/>
</dbReference>
<dbReference type="SUPFAM" id="SSF57535">
    <property type="entry name" value="Complement control module/SCR domain"/>
    <property type="match status" value="2"/>
</dbReference>
<feature type="domain" description="Sushi" evidence="9">
    <location>
        <begin position="115"/>
        <end position="180"/>
    </location>
</feature>
<keyword evidence="8" id="KW-0812">Transmembrane</keyword>
<evidence type="ECO:0000256" key="8">
    <source>
        <dbReference type="SAM" id="Phobius"/>
    </source>
</evidence>
<evidence type="ECO:0000256" key="4">
    <source>
        <dbReference type="ARBA" id="ARBA00023157"/>
    </source>
</evidence>
<evidence type="ECO:0000313" key="10">
    <source>
        <dbReference type="Proteomes" id="UP000694906"/>
    </source>
</evidence>
<dbReference type="PANTHER" id="PTHR19325">
    <property type="entry name" value="COMPLEMENT COMPONENT-RELATED SUSHI DOMAIN-CONTAINING"/>
    <property type="match status" value="1"/>
</dbReference>
<evidence type="ECO:0000313" key="12">
    <source>
        <dbReference type="RefSeq" id="XP_021098040.1"/>
    </source>
</evidence>
<evidence type="ECO:0000256" key="6">
    <source>
        <dbReference type="PROSITE-ProRule" id="PRU00302"/>
    </source>
</evidence>
<keyword evidence="5" id="KW-0325">Glycoprotein</keyword>
<accession>A0AAX6RLN3</accession>
<feature type="disulfide bond" evidence="6">
    <location>
        <begin position="211"/>
        <end position="238"/>
    </location>
</feature>
<dbReference type="Proteomes" id="UP000694906">
    <property type="component" value="Unplaced"/>
</dbReference>
<dbReference type="RefSeq" id="XP_021098040.1">
    <property type="nucleotide sequence ID" value="XM_021242381.1"/>
</dbReference>
<keyword evidence="8" id="KW-0472">Membrane</keyword>
<comment type="caution">
    <text evidence="6">Lacks conserved residue(s) required for the propagation of feature annotation.</text>
</comment>
<evidence type="ECO:0000256" key="3">
    <source>
        <dbReference type="ARBA" id="ARBA00022737"/>
    </source>
</evidence>
<gene>
    <name evidence="11 12" type="primary">Cd46</name>
</gene>